<dbReference type="InterPro" id="IPR011990">
    <property type="entry name" value="TPR-like_helical_dom_sf"/>
</dbReference>
<evidence type="ECO:0008006" key="2">
    <source>
        <dbReference type="Google" id="ProtNLM"/>
    </source>
</evidence>
<reference evidence="1" key="1">
    <citation type="submission" date="2018-05" db="EMBL/GenBank/DDBJ databases">
        <authorList>
            <person name="Lanie J.A."/>
            <person name="Ng W.-L."/>
            <person name="Kazmierczak K.M."/>
            <person name="Andrzejewski T.M."/>
            <person name="Davidsen T.M."/>
            <person name="Wayne K.J."/>
            <person name="Tettelin H."/>
            <person name="Glass J.I."/>
            <person name="Rusch D."/>
            <person name="Podicherti R."/>
            <person name="Tsui H.-C.T."/>
            <person name="Winkler M.E."/>
        </authorList>
    </citation>
    <scope>NUCLEOTIDE SEQUENCE</scope>
</reference>
<dbReference type="AlphaFoldDB" id="A0A382GYT8"/>
<dbReference type="Gene3D" id="1.25.40.10">
    <property type="entry name" value="Tetratricopeptide repeat domain"/>
    <property type="match status" value="1"/>
</dbReference>
<protein>
    <recommendedName>
        <fullName evidence="2">Tetratricopeptide repeat protein</fullName>
    </recommendedName>
</protein>
<gene>
    <name evidence="1" type="ORF">METZ01_LOCUS232968</name>
</gene>
<organism evidence="1">
    <name type="scientific">marine metagenome</name>
    <dbReference type="NCBI Taxonomy" id="408172"/>
    <lineage>
        <taxon>unclassified sequences</taxon>
        <taxon>metagenomes</taxon>
        <taxon>ecological metagenomes</taxon>
    </lineage>
</organism>
<accession>A0A382GYT8</accession>
<dbReference type="EMBL" id="UINC01058163">
    <property type="protein sequence ID" value="SVB80114.1"/>
    <property type="molecule type" value="Genomic_DNA"/>
</dbReference>
<name>A0A382GYT8_9ZZZZ</name>
<proteinExistence type="predicted"/>
<sequence length="255" mass="29389">MERQVSFIFFFILSIIVAQSDLENGIQYYNQRHEGCIEDKADPEPITKAISYFEKSLGNKADKDKASLYLLKSYYFKAKFTENDKRRKKDLLKKGKELGQKLVADFPESVEYRYWYLVNLGSWAEVYGIFAAAREGVADQMRSQSKKIIEIDPEYENGAGYFMLGAVHYKSPYIPFLLAWPNNTDAIKWLDISYNTGDAKLAQGVYLSQALYKDGKNAAAVKLLDQIIEATPTEDDYASDWEWIKKARVLHSEYK</sequence>
<evidence type="ECO:0000313" key="1">
    <source>
        <dbReference type="EMBL" id="SVB80114.1"/>
    </source>
</evidence>